<keyword evidence="7" id="KW-1185">Reference proteome</keyword>
<evidence type="ECO:0000256" key="2">
    <source>
        <dbReference type="ARBA" id="ARBA00023015"/>
    </source>
</evidence>
<dbReference type="PRINTS" id="PR00039">
    <property type="entry name" value="HTHLYSR"/>
</dbReference>
<dbReference type="EMBL" id="CP044328">
    <property type="protein sequence ID" value="QGM93742.1"/>
    <property type="molecule type" value="Genomic_DNA"/>
</dbReference>
<comment type="similarity">
    <text evidence="1">Belongs to the LysR transcriptional regulatory family.</text>
</comment>
<dbReference type="SUPFAM" id="SSF53850">
    <property type="entry name" value="Periplasmic binding protein-like II"/>
    <property type="match status" value="1"/>
</dbReference>
<evidence type="ECO:0000256" key="1">
    <source>
        <dbReference type="ARBA" id="ARBA00009437"/>
    </source>
</evidence>
<dbReference type="InterPro" id="IPR000847">
    <property type="entry name" value="LysR_HTH_N"/>
</dbReference>
<evidence type="ECO:0000259" key="5">
    <source>
        <dbReference type="PROSITE" id="PS50931"/>
    </source>
</evidence>
<keyword evidence="4" id="KW-0804">Transcription</keyword>
<dbReference type="Pfam" id="PF00126">
    <property type="entry name" value="HTH_1"/>
    <property type="match status" value="1"/>
</dbReference>
<sequence>MSFLNYHHLRYFWAIAKEGGLTRAAKLLNVSPSSLSVQLKSLEEQLGQPLFERDGRALRLTEAGRIAFDYAKVVFKSGDELLSTFKSLSLGHRQMLRIGSVATLSRNFQIELLKPLIDREDVELVVKSGALGELLPQLEAHALDVVFANQRATMELNSDWRNLLIAEQAVSIIGHPELLKKGKGRGASFRFPNDLARVPIVLPGRGEAIRIAFDRIVEDAGVQPIVLAEVDDMAMLRLIVRESHSVTLAPPVVVKDELASGALVELCRLEQITESFYAITRNRRFEHPLLKELLGSSDSDRQGNS</sequence>
<reference evidence="7" key="1">
    <citation type="submission" date="2019-09" db="EMBL/GenBank/DDBJ databases">
        <title>Isolation and complete genome sequencing of Methylocystis species.</title>
        <authorList>
            <person name="Rumah B.L."/>
            <person name="Stead C.E."/>
            <person name="Stevens B.C."/>
            <person name="Minton N.P."/>
            <person name="Grosse-Honebrink A."/>
            <person name="Zhang Y."/>
        </authorList>
    </citation>
    <scope>NUCLEOTIDE SEQUENCE [LARGE SCALE GENOMIC DNA]</scope>
    <source>
        <strain evidence="7">BRCS1</strain>
    </source>
</reference>
<dbReference type="PANTHER" id="PTHR30126:SF98">
    <property type="entry name" value="HTH-TYPE TRANSCRIPTIONAL ACTIVATOR BAUR"/>
    <property type="match status" value="1"/>
</dbReference>
<dbReference type="InterPro" id="IPR036388">
    <property type="entry name" value="WH-like_DNA-bd_sf"/>
</dbReference>
<dbReference type="InterPro" id="IPR036390">
    <property type="entry name" value="WH_DNA-bd_sf"/>
</dbReference>
<dbReference type="SUPFAM" id="SSF46785">
    <property type="entry name" value="Winged helix' DNA-binding domain"/>
    <property type="match status" value="1"/>
</dbReference>
<dbReference type="Proteomes" id="UP000424673">
    <property type="component" value="Chromosome"/>
</dbReference>
<dbReference type="InterPro" id="IPR005119">
    <property type="entry name" value="LysR_subst-bd"/>
</dbReference>
<gene>
    <name evidence="6" type="ORF">F7D13_06710</name>
</gene>
<evidence type="ECO:0000256" key="3">
    <source>
        <dbReference type="ARBA" id="ARBA00023125"/>
    </source>
</evidence>
<evidence type="ECO:0000313" key="6">
    <source>
        <dbReference type="EMBL" id="QGM93742.1"/>
    </source>
</evidence>
<accession>A0ABX6EIQ7</accession>
<dbReference type="PROSITE" id="PS50931">
    <property type="entry name" value="HTH_LYSR"/>
    <property type="match status" value="1"/>
</dbReference>
<reference evidence="6 7" key="2">
    <citation type="journal article" date="2021" name="AMB Express">
        <title>Isolation and characterisation of Methylocystis spp. for poly-3-hydroxybutyrate production using waste methane feedstocks.</title>
        <authorList>
            <person name="Rumah B.L."/>
            <person name="Stead C.E."/>
            <person name="Claxton Stevens B.H."/>
            <person name="Minton N.P."/>
            <person name="Grosse-Honebrink A."/>
            <person name="Zhang Y."/>
        </authorList>
    </citation>
    <scope>NUCLEOTIDE SEQUENCE [LARGE SCALE GENOMIC DNA]</scope>
    <source>
        <strain evidence="6 7">BRCS1</strain>
    </source>
</reference>
<dbReference type="Pfam" id="PF03466">
    <property type="entry name" value="LysR_substrate"/>
    <property type="match status" value="1"/>
</dbReference>
<keyword evidence="2" id="KW-0805">Transcription regulation</keyword>
<proteinExistence type="inferred from homology"/>
<protein>
    <submittedName>
        <fullName evidence="6">LysR family transcriptional regulator</fullName>
    </submittedName>
</protein>
<dbReference type="Gene3D" id="3.40.190.10">
    <property type="entry name" value="Periplasmic binding protein-like II"/>
    <property type="match status" value="2"/>
</dbReference>
<organism evidence="6 7">
    <name type="scientific">Methylocystis rosea</name>
    <dbReference type="NCBI Taxonomy" id="173366"/>
    <lineage>
        <taxon>Bacteria</taxon>
        <taxon>Pseudomonadati</taxon>
        <taxon>Pseudomonadota</taxon>
        <taxon>Alphaproteobacteria</taxon>
        <taxon>Hyphomicrobiales</taxon>
        <taxon>Methylocystaceae</taxon>
        <taxon>Methylocystis</taxon>
    </lineage>
</organism>
<dbReference type="Gene3D" id="1.10.10.10">
    <property type="entry name" value="Winged helix-like DNA-binding domain superfamily/Winged helix DNA-binding domain"/>
    <property type="match status" value="1"/>
</dbReference>
<name>A0ABX6EIQ7_9HYPH</name>
<evidence type="ECO:0000256" key="4">
    <source>
        <dbReference type="ARBA" id="ARBA00023163"/>
    </source>
</evidence>
<evidence type="ECO:0000313" key="7">
    <source>
        <dbReference type="Proteomes" id="UP000424673"/>
    </source>
</evidence>
<keyword evidence="3" id="KW-0238">DNA-binding</keyword>
<dbReference type="PANTHER" id="PTHR30126">
    <property type="entry name" value="HTH-TYPE TRANSCRIPTIONAL REGULATOR"/>
    <property type="match status" value="1"/>
</dbReference>
<feature type="domain" description="HTH lysR-type" evidence="5">
    <location>
        <begin position="4"/>
        <end position="61"/>
    </location>
</feature>